<dbReference type="PANTHER" id="PTHR12286:SF5">
    <property type="entry name" value="SACCHAROPINE DEHYDROGENASE-LIKE OXIDOREDUCTASE"/>
    <property type="match status" value="1"/>
</dbReference>
<dbReference type="InterPro" id="IPR051276">
    <property type="entry name" value="Saccharopine_DH-like_oxidrdct"/>
</dbReference>
<dbReference type="Gene3D" id="3.40.50.720">
    <property type="entry name" value="NAD(P)-binding Rossmann-like Domain"/>
    <property type="match status" value="1"/>
</dbReference>
<reference evidence="3 4" key="1">
    <citation type="submission" date="2024-06" db="EMBL/GenBank/DDBJ databases">
        <title>The Natural Products Discovery Center: Release of the First 8490 Sequenced Strains for Exploring Actinobacteria Biosynthetic Diversity.</title>
        <authorList>
            <person name="Kalkreuter E."/>
            <person name="Kautsar S.A."/>
            <person name="Yang D."/>
            <person name="Bader C.D."/>
            <person name="Teijaro C.N."/>
            <person name="Fluegel L."/>
            <person name="Davis C.M."/>
            <person name="Simpson J.R."/>
            <person name="Lauterbach L."/>
            <person name="Steele A.D."/>
            <person name="Gui C."/>
            <person name="Meng S."/>
            <person name="Li G."/>
            <person name="Viehrig K."/>
            <person name="Ye F."/>
            <person name="Su P."/>
            <person name="Kiefer A.F."/>
            <person name="Nichols A."/>
            <person name="Cepeda A.J."/>
            <person name="Yan W."/>
            <person name="Fan B."/>
            <person name="Jiang Y."/>
            <person name="Adhikari A."/>
            <person name="Zheng C.-J."/>
            <person name="Schuster L."/>
            <person name="Cowan T.M."/>
            <person name="Smanski M.J."/>
            <person name="Chevrette M.G."/>
            <person name="De Carvalho L.P.S."/>
            <person name="Shen B."/>
        </authorList>
    </citation>
    <scope>NUCLEOTIDE SEQUENCE [LARGE SCALE GENOMIC DNA]</scope>
    <source>
        <strain evidence="3 4">NPDC045974</strain>
    </source>
</reference>
<feature type="compositionally biased region" description="Gly residues" evidence="1">
    <location>
        <begin position="1"/>
        <end position="17"/>
    </location>
</feature>
<proteinExistence type="predicted"/>
<dbReference type="PANTHER" id="PTHR12286">
    <property type="entry name" value="SACCHAROPINE DEHYDROGENASE-LIKE OXIDOREDUCTASE"/>
    <property type="match status" value="1"/>
</dbReference>
<gene>
    <name evidence="3" type="ORF">AB0A88_09965</name>
</gene>
<feature type="region of interest" description="Disordered" evidence="1">
    <location>
        <begin position="1"/>
        <end position="55"/>
    </location>
</feature>
<evidence type="ECO:0000259" key="2">
    <source>
        <dbReference type="Pfam" id="PF03435"/>
    </source>
</evidence>
<dbReference type="InterPro" id="IPR005097">
    <property type="entry name" value="Sacchrp_dh_NADP-bd"/>
</dbReference>
<dbReference type="Proteomes" id="UP001551329">
    <property type="component" value="Unassembled WGS sequence"/>
</dbReference>
<feature type="domain" description="Saccharopine dehydrogenase NADP binding" evidence="2">
    <location>
        <begin position="63"/>
        <end position="190"/>
    </location>
</feature>
<evidence type="ECO:0000313" key="4">
    <source>
        <dbReference type="Proteomes" id="UP001551329"/>
    </source>
</evidence>
<dbReference type="InterPro" id="IPR036291">
    <property type="entry name" value="NAD(P)-bd_dom_sf"/>
</dbReference>
<sequence>METGAGTGRGAGSGPGGTSDRAGAEDGARAEGGAPTEGVTSAEGRVPAGEGSPAGDGARQYDVVLFGATGFVGALTAEYLAEHAPAECRWALAGRSRTGLEALRERLAARWPHCAELPLIVADADDPDALRALAESARVVATTVGPYVWYGEGLVAACAEAGTDCVDLTGEAEFVDLMYVRHDARARETGARIVHACGFDSVPHDLGAYFTVQQLPEDVPLRVDGFVRVGATFSGGTFASALTALGRGRQVLEAARERRLYAPRLVGRRARAPLGSPRFSRETGTWALPLPTLDPQVVARSAAALDRYGPDFRYRHYASVKTLPMALGGTAAVGAGVAAAQLPPVRRWLMDRYRPGQGPSEERRARSWFSVRFVGEGGGRRVFTEVSGGDPGYDETAKMLAESALCLAFDALPKTAGQVTTAVAMGDALIERLRAAGIGFRVAHRG</sequence>
<comment type="caution">
    <text evidence="3">The sequence shown here is derived from an EMBL/GenBank/DDBJ whole genome shotgun (WGS) entry which is preliminary data.</text>
</comment>
<dbReference type="SUPFAM" id="SSF51735">
    <property type="entry name" value="NAD(P)-binding Rossmann-fold domains"/>
    <property type="match status" value="1"/>
</dbReference>
<organism evidence="3 4">
    <name type="scientific">Streptomyces narbonensis</name>
    <dbReference type="NCBI Taxonomy" id="67333"/>
    <lineage>
        <taxon>Bacteria</taxon>
        <taxon>Bacillati</taxon>
        <taxon>Actinomycetota</taxon>
        <taxon>Actinomycetes</taxon>
        <taxon>Kitasatosporales</taxon>
        <taxon>Streptomycetaceae</taxon>
        <taxon>Streptomyces</taxon>
    </lineage>
</organism>
<evidence type="ECO:0000256" key="1">
    <source>
        <dbReference type="SAM" id="MobiDB-lite"/>
    </source>
</evidence>
<protein>
    <submittedName>
        <fullName evidence="3">Saccharopine dehydrogenase NADP-binding domain-containing protein</fullName>
    </submittedName>
</protein>
<evidence type="ECO:0000313" key="3">
    <source>
        <dbReference type="EMBL" id="MEU7070456.1"/>
    </source>
</evidence>
<accession>A0ABV3C6S1</accession>
<dbReference type="Pfam" id="PF03435">
    <property type="entry name" value="Sacchrp_dh_NADP"/>
    <property type="match status" value="1"/>
</dbReference>
<dbReference type="RefSeq" id="WP_358477509.1">
    <property type="nucleotide sequence ID" value="NZ_JBEZAE010000004.1"/>
</dbReference>
<keyword evidence="4" id="KW-1185">Reference proteome</keyword>
<dbReference type="EMBL" id="JBEZAE010000004">
    <property type="protein sequence ID" value="MEU7070456.1"/>
    <property type="molecule type" value="Genomic_DNA"/>
</dbReference>
<name>A0ABV3C6S1_9ACTN</name>